<dbReference type="AlphaFoldDB" id="A0AAU9NTX3"/>
<reference evidence="1 2" key="1">
    <citation type="submission" date="2022-01" db="EMBL/GenBank/DDBJ databases">
        <authorList>
            <person name="Xiong W."/>
            <person name="Schranz E."/>
        </authorList>
    </citation>
    <scope>NUCLEOTIDE SEQUENCE [LARGE SCALE GENOMIC DNA]</scope>
</reference>
<organism evidence="1 2">
    <name type="scientific">Lactuca virosa</name>
    <dbReference type="NCBI Taxonomy" id="75947"/>
    <lineage>
        <taxon>Eukaryota</taxon>
        <taxon>Viridiplantae</taxon>
        <taxon>Streptophyta</taxon>
        <taxon>Embryophyta</taxon>
        <taxon>Tracheophyta</taxon>
        <taxon>Spermatophyta</taxon>
        <taxon>Magnoliopsida</taxon>
        <taxon>eudicotyledons</taxon>
        <taxon>Gunneridae</taxon>
        <taxon>Pentapetalae</taxon>
        <taxon>asterids</taxon>
        <taxon>campanulids</taxon>
        <taxon>Asterales</taxon>
        <taxon>Asteraceae</taxon>
        <taxon>Cichorioideae</taxon>
        <taxon>Cichorieae</taxon>
        <taxon>Lactucinae</taxon>
        <taxon>Lactuca</taxon>
    </lineage>
</organism>
<dbReference type="Proteomes" id="UP001157418">
    <property type="component" value="Unassembled WGS sequence"/>
</dbReference>
<gene>
    <name evidence="1" type="ORF">LVIROSA_LOCUS27329</name>
</gene>
<accession>A0AAU9NTX3</accession>
<keyword evidence="2" id="KW-1185">Reference proteome</keyword>
<evidence type="ECO:0000313" key="2">
    <source>
        <dbReference type="Proteomes" id="UP001157418"/>
    </source>
</evidence>
<dbReference type="EMBL" id="CAKMRJ010005412">
    <property type="protein sequence ID" value="CAH1441253.1"/>
    <property type="molecule type" value="Genomic_DNA"/>
</dbReference>
<name>A0AAU9NTX3_9ASTR</name>
<sequence length="77" mass="9345">MAARAFGWFFFNRKNERDQQQAEISIKGFFWKKKKKAWMRISYHWVLSLSSPWLKRKNERKGDGVPQLEKNLSVREV</sequence>
<comment type="caution">
    <text evidence="1">The sequence shown here is derived from an EMBL/GenBank/DDBJ whole genome shotgun (WGS) entry which is preliminary data.</text>
</comment>
<protein>
    <submittedName>
        <fullName evidence="1">Uncharacterized protein</fullName>
    </submittedName>
</protein>
<evidence type="ECO:0000313" key="1">
    <source>
        <dbReference type="EMBL" id="CAH1441253.1"/>
    </source>
</evidence>
<proteinExistence type="predicted"/>